<proteinExistence type="predicted"/>
<protein>
    <submittedName>
        <fullName evidence="2">Uncharacterized protein</fullName>
    </submittedName>
</protein>
<reference evidence="2 3" key="1">
    <citation type="submission" date="2014-06" db="EMBL/GenBank/DDBJ databases">
        <title>Evolutionary Origins and Diversification of the Mycorrhizal Mutualists.</title>
        <authorList>
            <consortium name="DOE Joint Genome Institute"/>
            <consortium name="Mycorrhizal Genomics Consortium"/>
            <person name="Kohler A."/>
            <person name="Kuo A."/>
            <person name="Nagy L.G."/>
            <person name="Floudas D."/>
            <person name="Copeland A."/>
            <person name="Barry K.W."/>
            <person name="Cichocki N."/>
            <person name="Veneault-Fourrey C."/>
            <person name="LaButti K."/>
            <person name="Lindquist E.A."/>
            <person name="Lipzen A."/>
            <person name="Lundell T."/>
            <person name="Morin E."/>
            <person name="Murat C."/>
            <person name="Riley R."/>
            <person name="Ohm R."/>
            <person name="Sun H."/>
            <person name="Tunlid A."/>
            <person name="Henrissat B."/>
            <person name="Grigoriev I.V."/>
            <person name="Hibbett D.S."/>
            <person name="Martin F."/>
        </authorList>
    </citation>
    <scope>NUCLEOTIDE SEQUENCE [LARGE SCALE GENOMIC DNA]</scope>
    <source>
        <strain evidence="2 3">SS14</strain>
    </source>
</reference>
<feature type="compositionally biased region" description="Polar residues" evidence="1">
    <location>
        <begin position="491"/>
        <end position="511"/>
    </location>
</feature>
<dbReference type="HOGENOM" id="CLU_023701_0_0_1"/>
<keyword evidence="3" id="KW-1185">Reference proteome</keyword>
<evidence type="ECO:0000313" key="2">
    <source>
        <dbReference type="EMBL" id="KIJ42122.1"/>
    </source>
</evidence>
<organism evidence="2 3">
    <name type="scientific">Sphaerobolus stellatus (strain SS14)</name>
    <dbReference type="NCBI Taxonomy" id="990650"/>
    <lineage>
        <taxon>Eukaryota</taxon>
        <taxon>Fungi</taxon>
        <taxon>Dikarya</taxon>
        <taxon>Basidiomycota</taxon>
        <taxon>Agaricomycotina</taxon>
        <taxon>Agaricomycetes</taxon>
        <taxon>Phallomycetidae</taxon>
        <taxon>Geastrales</taxon>
        <taxon>Sphaerobolaceae</taxon>
        <taxon>Sphaerobolus</taxon>
    </lineage>
</organism>
<gene>
    <name evidence="2" type="ORF">M422DRAFT_254817</name>
</gene>
<dbReference type="Proteomes" id="UP000054279">
    <property type="component" value="Unassembled WGS sequence"/>
</dbReference>
<name>A0A0C9VKC4_SPHS4</name>
<feature type="region of interest" description="Disordered" evidence="1">
    <location>
        <begin position="188"/>
        <end position="272"/>
    </location>
</feature>
<dbReference type="EMBL" id="KN837132">
    <property type="protein sequence ID" value="KIJ42122.1"/>
    <property type="molecule type" value="Genomic_DNA"/>
</dbReference>
<evidence type="ECO:0000256" key="1">
    <source>
        <dbReference type="SAM" id="MobiDB-lite"/>
    </source>
</evidence>
<sequence>MVTLAPDFPACDSLNADDNLSDIEDLVVPKNDVNDFAVLKNDIFDEARLVAGKAWRAGKWPDFGNGSLTSPRVHPWPIDDTNMPIDPMQLSEAYATYDIPDTYCICATQELDPVKRYDHTLHIRVACRKGQHRGKVIAGCRKQHDGCGLFLPLHMIFLNPNLYTAKYPKREIPGSGILGFDLFNLGSPSPSSDRHTPSNRTPRALNSPKASSSKHPATDGRPLTTKSYGSPLKYRRTTLDSIRSIKGKGKGKGKSAVLSRKPSTGSSFKLPIWSDDEGGIEDGYVSPSPTPHSNISMGQCTSAMLDLPPRYADTISVSYPSIPTETVASISTSPGHHALTQYEPNERFFGDVLALAEPIHPYNVDYLCYNPSLIAYRNYEVIILSHEQQDDYLNRLAQGGGLTHELICCLLDKCNCGLYFLKDVLHDVHGPQCVDYIWTRPQFRGLPMSGNAAEAIQDIIHQQPPFPLHTVERLPWASSTTIGRQPILPSTMASSSKRTMIGPATSSSLSNADAVPHTAQQIRHQLPPMADRSDMHSAMLPPMPLRPPSRPLMPSFTPPLLSAASMSMPLASARMMPSAFRPPPRPLASPPSRPLTTSFGMPMTDGSMVPAVAALSPRSDSSPMAPRMATSLTGLPTAVTPMVHTTIMTTQNTAASTATIAQPSASLPTTLIRYSNNTSLALPSISFTSSISSIEDDMEQLEKLQKFLDNSSYTQ</sequence>
<evidence type="ECO:0000313" key="3">
    <source>
        <dbReference type="Proteomes" id="UP000054279"/>
    </source>
</evidence>
<dbReference type="AlphaFoldDB" id="A0A0C9VKC4"/>
<feature type="region of interest" description="Disordered" evidence="1">
    <location>
        <begin position="487"/>
        <end position="512"/>
    </location>
</feature>
<accession>A0A0C9VKC4</accession>